<accession>A0A8S5SJ82</accession>
<organism evidence="2">
    <name type="scientific">Phage sp. ctqZP6</name>
    <dbReference type="NCBI Taxonomy" id="2828010"/>
    <lineage>
        <taxon>Viruses</taxon>
    </lineage>
</organism>
<keyword evidence="1" id="KW-1133">Transmembrane helix</keyword>
<protein>
    <submittedName>
        <fullName evidence="2">Lipopolysaccharide assembly protein A domain</fullName>
    </submittedName>
</protein>
<name>A0A8S5SJ82_9VIRU</name>
<sequence>MMYVIFWLAVVALIVSLSVGAYFLVKRLFTYKRYYRPTERELDKVRKDIDKLKK</sequence>
<evidence type="ECO:0000256" key="1">
    <source>
        <dbReference type="SAM" id="Phobius"/>
    </source>
</evidence>
<proteinExistence type="predicted"/>
<dbReference type="EMBL" id="BK032598">
    <property type="protein sequence ID" value="DAF50610.1"/>
    <property type="molecule type" value="Genomic_DNA"/>
</dbReference>
<feature type="transmembrane region" description="Helical" evidence="1">
    <location>
        <begin position="6"/>
        <end position="25"/>
    </location>
</feature>
<evidence type="ECO:0000313" key="2">
    <source>
        <dbReference type="EMBL" id="DAF50610.1"/>
    </source>
</evidence>
<keyword evidence="1" id="KW-0812">Transmembrane</keyword>
<reference evidence="2" key="1">
    <citation type="journal article" date="2021" name="Proc. Natl. Acad. Sci. U.S.A.">
        <title>A Catalog of Tens of Thousands of Viruses from Human Metagenomes Reveals Hidden Associations with Chronic Diseases.</title>
        <authorList>
            <person name="Tisza M.J."/>
            <person name="Buck C.B."/>
        </authorList>
    </citation>
    <scope>NUCLEOTIDE SEQUENCE</scope>
    <source>
        <strain evidence="2">CtqZP6</strain>
    </source>
</reference>
<keyword evidence="1" id="KW-0472">Membrane</keyword>